<dbReference type="Gene3D" id="2.160.20.120">
    <property type="match status" value="1"/>
</dbReference>
<accession>A0A1G7ECW8</accession>
<dbReference type="STRING" id="641691.SAMN05421636_106137"/>
<keyword evidence="2" id="KW-0732">Signal</keyword>
<evidence type="ECO:0000256" key="2">
    <source>
        <dbReference type="SAM" id="SignalP"/>
    </source>
</evidence>
<evidence type="ECO:0000313" key="5">
    <source>
        <dbReference type="Proteomes" id="UP000199109"/>
    </source>
</evidence>
<organism evidence="4 5">
    <name type="scientific">Pricia antarctica</name>
    <dbReference type="NCBI Taxonomy" id="641691"/>
    <lineage>
        <taxon>Bacteria</taxon>
        <taxon>Pseudomonadati</taxon>
        <taxon>Bacteroidota</taxon>
        <taxon>Flavobacteriia</taxon>
        <taxon>Flavobacteriales</taxon>
        <taxon>Flavobacteriaceae</taxon>
        <taxon>Pricia</taxon>
    </lineage>
</organism>
<dbReference type="Proteomes" id="UP000199109">
    <property type="component" value="Unassembled WGS sequence"/>
</dbReference>
<dbReference type="PROSITE" id="PS51257">
    <property type="entry name" value="PROKAR_LIPOPROTEIN"/>
    <property type="match status" value="1"/>
</dbReference>
<evidence type="ECO:0000256" key="1">
    <source>
        <dbReference type="SAM" id="MobiDB-lite"/>
    </source>
</evidence>
<evidence type="ECO:0000259" key="3">
    <source>
        <dbReference type="Pfam" id="PF10988"/>
    </source>
</evidence>
<proteinExistence type="predicted"/>
<dbReference type="EMBL" id="FNAO01000006">
    <property type="protein sequence ID" value="SDE61544.1"/>
    <property type="molecule type" value="Genomic_DNA"/>
</dbReference>
<dbReference type="Pfam" id="PF10988">
    <property type="entry name" value="DUF2807"/>
    <property type="match status" value="1"/>
</dbReference>
<feature type="chain" id="PRO_5011689484" evidence="2">
    <location>
        <begin position="22"/>
        <end position="243"/>
    </location>
</feature>
<feature type="region of interest" description="Disordered" evidence="1">
    <location>
        <begin position="218"/>
        <end position="243"/>
    </location>
</feature>
<gene>
    <name evidence="4" type="ORF">SAMN05421636_106137</name>
</gene>
<sequence length="243" mass="25375">MTTLVRIAVAALVALFLSSCGFDINLGDFTTGKKGNGKIVTETREITEDFTEVSASEGLMVYVTQANDFNIEVEADDNIINLIATDIKNGKLRIHARENIGNATKKVYVSLPEVTALKSSSGSHLQGESIVSSDRLEVDGSSGALIELELSVDNLEIDASSGANLTISGDAEYAEVDVSSGGNINAKDLKTKSCNADASSGGNVKIQVSEALTADASSGGNIGYSGNPKVQNKKSLSGSVHHY</sequence>
<dbReference type="RefSeq" id="WP_091869250.1">
    <property type="nucleotide sequence ID" value="NZ_FNAO01000006.1"/>
</dbReference>
<feature type="signal peptide" evidence="2">
    <location>
        <begin position="1"/>
        <end position="21"/>
    </location>
</feature>
<name>A0A1G7ECW8_9FLAO</name>
<reference evidence="4 5" key="1">
    <citation type="submission" date="2016-10" db="EMBL/GenBank/DDBJ databases">
        <authorList>
            <person name="de Groot N.N."/>
        </authorList>
    </citation>
    <scope>NUCLEOTIDE SEQUENCE [LARGE SCALE GENOMIC DNA]</scope>
    <source>
        <strain evidence="4 5">DSM 23421</strain>
    </source>
</reference>
<feature type="domain" description="Putative auto-transporter adhesin head GIN" evidence="3">
    <location>
        <begin position="49"/>
        <end position="228"/>
    </location>
</feature>
<keyword evidence="5" id="KW-1185">Reference proteome</keyword>
<dbReference type="AlphaFoldDB" id="A0A1G7ECW8"/>
<dbReference type="InterPro" id="IPR021255">
    <property type="entry name" value="DUF2807"/>
</dbReference>
<evidence type="ECO:0000313" key="4">
    <source>
        <dbReference type="EMBL" id="SDE61544.1"/>
    </source>
</evidence>
<dbReference type="OrthoDB" id="942536at2"/>
<protein>
    <submittedName>
        <fullName evidence="4">Putative auto-transporter adhesin, head GIN domain</fullName>
    </submittedName>
</protein>
<feature type="compositionally biased region" description="Polar residues" evidence="1">
    <location>
        <begin position="228"/>
        <end position="243"/>
    </location>
</feature>